<dbReference type="Pfam" id="PF01370">
    <property type="entry name" value="Epimerase"/>
    <property type="match status" value="1"/>
</dbReference>
<evidence type="ECO:0000256" key="1">
    <source>
        <dbReference type="ARBA" id="ARBA00007637"/>
    </source>
</evidence>
<dbReference type="SUPFAM" id="SSF51735">
    <property type="entry name" value="NAD(P)-binding Rossmann-fold domains"/>
    <property type="match status" value="1"/>
</dbReference>
<dbReference type="Gene3D" id="3.40.50.720">
    <property type="entry name" value="NAD(P)-binding Rossmann-like Domain"/>
    <property type="match status" value="1"/>
</dbReference>
<protein>
    <submittedName>
        <fullName evidence="3">NAD(P)-dependent oxidoreductase</fullName>
    </submittedName>
</protein>
<dbReference type="AlphaFoldDB" id="A0A7C3RW71"/>
<reference evidence="3" key="1">
    <citation type="journal article" date="2020" name="mSystems">
        <title>Genome- and Community-Level Interaction Insights into Carbon Utilization and Element Cycling Functions of Hydrothermarchaeota in Hydrothermal Sediment.</title>
        <authorList>
            <person name="Zhou Z."/>
            <person name="Liu Y."/>
            <person name="Xu W."/>
            <person name="Pan J."/>
            <person name="Luo Z.H."/>
            <person name="Li M."/>
        </authorList>
    </citation>
    <scope>NUCLEOTIDE SEQUENCE [LARGE SCALE GENOMIC DNA]</scope>
    <source>
        <strain evidence="3">SpSt-81</strain>
    </source>
</reference>
<comment type="caution">
    <text evidence="3">The sequence shown here is derived from an EMBL/GenBank/DDBJ whole genome shotgun (WGS) entry which is preliminary data.</text>
</comment>
<sequence length="305" mass="35642">MKVLITGATGFIGSHLVENLIKNNIHEIFILKRSTSDIWRIKEYISKIRAFDIDKEDIMEIVKDIKPDVVIHLATYYRKYHNYSDLPFMLESNIGFPTKILESMASIGVRYFINTGTFFEKVYSYGFQNISYPFNLYASTKLAFEEILKFYAFNYGIKAITLRIFSPYGYRDNPNKLIPYLIKKVINDEEIDMTEGFQSLDFIYVKDIVEAYIKAMNYIINMKGIYQSFDIGTGITHTLRELICLLEKISGKKIKVNWGKIPYSNNEVFYSKADISSTINFLKWIPKYDLEKGLEETFECYSMGR</sequence>
<comment type="similarity">
    <text evidence="1">Belongs to the NAD(P)-dependent epimerase/dehydratase family.</text>
</comment>
<name>A0A7C3RW71_DICTH</name>
<feature type="domain" description="NAD-dependent epimerase/dehydratase" evidence="2">
    <location>
        <begin position="3"/>
        <end position="218"/>
    </location>
</feature>
<proteinExistence type="inferred from homology"/>
<evidence type="ECO:0000259" key="2">
    <source>
        <dbReference type="Pfam" id="PF01370"/>
    </source>
</evidence>
<dbReference type="EMBL" id="DTIN01000032">
    <property type="protein sequence ID" value="HFX13981.1"/>
    <property type="molecule type" value="Genomic_DNA"/>
</dbReference>
<evidence type="ECO:0000313" key="3">
    <source>
        <dbReference type="EMBL" id="HFX13981.1"/>
    </source>
</evidence>
<accession>A0A7C3RW71</accession>
<dbReference type="PANTHER" id="PTHR43000">
    <property type="entry name" value="DTDP-D-GLUCOSE 4,6-DEHYDRATASE-RELATED"/>
    <property type="match status" value="1"/>
</dbReference>
<dbReference type="InterPro" id="IPR036291">
    <property type="entry name" value="NAD(P)-bd_dom_sf"/>
</dbReference>
<gene>
    <name evidence="3" type="ORF">ENW00_07555</name>
</gene>
<dbReference type="InterPro" id="IPR001509">
    <property type="entry name" value="Epimerase_deHydtase"/>
</dbReference>
<organism evidence="3">
    <name type="scientific">Dictyoglomus thermophilum</name>
    <dbReference type="NCBI Taxonomy" id="14"/>
    <lineage>
        <taxon>Bacteria</taxon>
        <taxon>Pseudomonadati</taxon>
        <taxon>Dictyoglomota</taxon>
        <taxon>Dictyoglomia</taxon>
        <taxon>Dictyoglomales</taxon>
        <taxon>Dictyoglomaceae</taxon>
        <taxon>Dictyoglomus</taxon>
    </lineage>
</organism>